<dbReference type="AlphaFoldDB" id="A0AA36GU92"/>
<accession>A0AA36GU92</accession>
<protein>
    <submittedName>
        <fullName evidence="1">Uncharacterized protein</fullName>
    </submittedName>
</protein>
<dbReference type="EMBL" id="CATQJL010000223">
    <property type="protein sequence ID" value="CAJ0598317.1"/>
    <property type="molecule type" value="Genomic_DNA"/>
</dbReference>
<sequence length="118" mass="13455">MEPNRQPLPTVPDFGSLSKDYGQPLIIHFYSDLHGNRVSRIGDFQDVPIVEAVRASNAQPVYTHSINFVVSIDRCDEDEISYILPKLRLLLFRCRINFTVNGGSDVCLKWTTTIMQSR</sequence>
<proteinExistence type="predicted"/>
<evidence type="ECO:0000313" key="2">
    <source>
        <dbReference type="Proteomes" id="UP001176961"/>
    </source>
</evidence>
<organism evidence="1 2">
    <name type="scientific">Cylicocyclus nassatus</name>
    <name type="common">Nematode worm</name>
    <dbReference type="NCBI Taxonomy" id="53992"/>
    <lineage>
        <taxon>Eukaryota</taxon>
        <taxon>Metazoa</taxon>
        <taxon>Ecdysozoa</taxon>
        <taxon>Nematoda</taxon>
        <taxon>Chromadorea</taxon>
        <taxon>Rhabditida</taxon>
        <taxon>Rhabditina</taxon>
        <taxon>Rhabditomorpha</taxon>
        <taxon>Strongyloidea</taxon>
        <taxon>Strongylidae</taxon>
        <taxon>Cylicocyclus</taxon>
    </lineage>
</organism>
<dbReference type="Proteomes" id="UP001176961">
    <property type="component" value="Unassembled WGS sequence"/>
</dbReference>
<reference evidence="1" key="1">
    <citation type="submission" date="2023-07" db="EMBL/GenBank/DDBJ databases">
        <authorList>
            <consortium name="CYATHOMIX"/>
        </authorList>
    </citation>
    <scope>NUCLEOTIDE SEQUENCE</scope>
    <source>
        <strain evidence="1">N/A</strain>
    </source>
</reference>
<keyword evidence="2" id="KW-1185">Reference proteome</keyword>
<evidence type="ECO:0000313" key="1">
    <source>
        <dbReference type="EMBL" id="CAJ0598317.1"/>
    </source>
</evidence>
<comment type="caution">
    <text evidence="1">The sequence shown here is derived from an EMBL/GenBank/DDBJ whole genome shotgun (WGS) entry which is preliminary data.</text>
</comment>
<gene>
    <name evidence="1" type="ORF">CYNAS_LOCUS10300</name>
</gene>
<name>A0AA36GU92_CYLNA</name>